<protein>
    <submittedName>
        <fullName evidence="5">Transcriptional regulator, LacI family</fullName>
    </submittedName>
</protein>
<dbReference type="PANTHER" id="PTHR30146:SF33">
    <property type="entry name" value="TRANSCRIPTIONAL REGULATOR"/>
    <property type="match status" value="1"/>
</dbReference>
<dbReference type="SMART" id="SM00354">
    <property type="entry name" value="HTH_LACI"/>
    <property type="match status" value="1"/>
</dbReference>
<dbReference type="InterPro" id="IPR000843">
    <property type="entry name" value="HTH_LacI"/>
</dbReference>
<dbReference type="InterPro" id="IPR046335">
    <property type="entry name" value="LacI/GalR-like_sensor"/>
</dbReference>
<organism evidence="5 6">
    <name type="scientific">Stappia indica</name>
    <dbReference type="NCBI Taxonomy" id="538381"/>
    <lineage>
        <taxon>Bacteria</taxon>
        <taxon>Pseudomonadati</taxon>
        <taxon>Pseudomonadota</taxon>
        <taxon>Alphaproteobacteria</taxon>
        <taxon>Hyphomicrobiales</taxon>
        <taxon>Stappiaceae</taxon>
        <taxon>Stappia</taxon>
    </lineage>
</organism>
<keyword evidence="2" id="KW-0238">DNA-binding</keyword>
<dbReference type="InterPro" id="IPR010982">
    <property type="entry name" value="Lambda_DNA-bd_dom_sf"/>
</dbReference>
<evidence type="ECO:0000256" key="3">
    <source>
        <dbReference type="ARBA" id="ARBA00023163"/>
    </source>
</evidence>
<gene>
    <name evidence="5" type="ORF">SAMN05421512_10727</name>
</gene>
<dbReference type="Pfam" id="PF13377">
    <property type="entry name" value="Peripla_BP_3"/>
    <property type="match status" value="1"/>
</dbReference>
<keyword evidence="3" id="KW-0804">Transcription</keyword>
<evidence type="ECO:0000259" key="4">
    <source>
        <dbReference type="PROSITE" id="PS50932"/>
    </source>
</evidence>
<dbReference type="RefSeq" id="WP_097175257.1">
    <property type="nucleotide sequence ID" value="NZ_OBML01000007.1"/>
</dbReference>
<dbReference type="GO" id="GO:0000976">
    <property type="term" value="F:transcription cis-regulatory region binding"/>
    <property type="evidence" value="ECO:0007669"/>
    <property type="project" value="TreeGrafter"/>
</dbReference>
<evidence type="ECO:0000256" key="2">
    <source>
        <dbReference type="ARBA" id="ARBA00023125"/>
    </source>
</evidence>
<dbReference type="SUPFAM" id="SSF47413">
    <property type="entry name" value="lambda repressor-like DNA-binding domains"/>
    <property type="match status" value="1"/>
</dbReference>
<dbReference type="CDD" id="cd01392">
    <property type="entry name" value="HTH_LacI"/>
    <property type="match status" value="1"/>
</dbReference>
<evidence type="ECO:0000256" key="1">
    <source>
        <dbReference type="ARBA" id="ARBA00023015"/>
    </source>
</evidence>
<accession>A0A285SWA0</accession>
<sequence length="347" mass="37602">MADNSIRRGMGWATMADVAREAGVSLMTVSRVYKRPESVSPRTRENVLKAGARLGFLPNSVAGNLASGKTNMIGIVVPSLRNSNNATSIQGMADYLRQASYHFMIANTGYSLEDETAVVKAFVQRRPDGIVLTGTRHGQETVDLLKAAGVPVVETWETKGPFLDMATGFRNYEAAREITAHLIERGYRKIGYIDYPAIGLTRYVERLAGLKDELKAAGLPSGQIVSPLEAQDLYQDASSFRGGAVGLQMLQGKYDIDAVLCASDILAVGALFECQRQGIAVPRQMAVAGFGDFEIAAEVHPGLTTIRTNGYQIGWNAAEMLVQRILQPDADIPLRDVGYELVTRGST</sequence>
<evidence type="ECO:0000313" key="5">
    <source>
        <dbReference type="EMBL" id="SOC12756.1"/>
    </source>
</evidence>
<name>A0A285SWA0_9HYPH</name>
<dbReference type="AlphaFoldDB" id="A0A285SWA0"/>
<dbReference type="Proteomes" id="UP000219331">
    <property type="component" value="Unassembled WGS sequence"/>
</dbReference>
<dbReference type="CDD" id="cd01575">
    <property type="entry name" value="PBP1_GntR"/>
    <property type="match status" value="1"/>
</dbReference>
<evidence type="ECO:0000313" key="6">
    <source>
        <dbReference type="Proteomes" id="UP000219331"/>
    </source>
</evidence>
<dbReference type="EMBL" id="OBML01000007">
    <property type="protein sequence ID" value="SOC12756.1"/>
    <property type="molecule type" value="Genomic_DNA"/>
</dbReference>
<reference evidence="5 6" key="1">
    <citation type="submission" date="2017-08" db="EMBL/GenBank/DDBJ databases">
        <authorList>
            <person name="de Groot N.N."/>
        </authorList>
    </citation>
    <scope>NUCLEOTIDE SEQUENCE [LARGE SCALE GENOMIC DNA]</scope>
    <source>
        <strain evidence="5 6">USBA 352</strain>
    </source>
</reference>
<dbReference type="Pfam" id="PF00356">
    <property type="entry name" value="LacI"/>
    <property type="match status" value="1"/>
</dbReference>
<dbReference type="Gene3D" id="3.40.50.2300">
    <property type="match status" value="2"/>
</dbReference>
<keyword evidence="1" id="KW-0805">Transcription regulation</keyword>
<dbReference type="Gene3D" id="1.10.260.40">
    <property type="entry name" value="lambda repressor-like DNA-binding domains"/>
    <property type="match status" value="1"/>
</dbReference>
<dbReference type="PANTHER" id="PTHR30146">
    <property type="entry name" value="LACI-RELATED TRANSCRIPTIONAL REPRESSOR"/>
    <property type="match status" value="1"/>
</dbReference>
<dbReference type="PROSITE" id="PS50932">
    <property type="entry name" value="HTH_LACI_2"/>
    <property type="match status" value="1"/>
</dbReference>
<dbReference type="SUPFAM" id="SSF53822">
    <property type="entry name" value="Periplasmic binding protein-like I"/>
    <property type="match status" value="1"/>
</dbReference>
<proteinExistence type="predicted"/>
<keyword evidence="6" id="KW-1185">Reference proteome</keyword>
<dbReference type="STRING" id="538381.GCA_001696535_03547"/>
<feature type="domain" description="HTH lacI-type" evidence="4">
    <location>
        <begin position="13"/>
        <end position="67"/>
    </location>
</feature>
<dbReference type="GO" id="GO:0003700">
    <property type="term" value="F:DNA-binding transcription factor activity"/>
    <property type="evidence" value="ECO:0007669"/>
    <property type="project" value="TreeGrafter"/>
</dbReference>
<dbReference type="OrthoDB" id="7170131at2"/>
<dbReference type="InterPro" id="IPR028082">
    <property type="entry name" value="Peripla_BP_I"/>
</dbReference>